<protein>
    <submittedName>
        <fullName evidence="3">EB domain-containing protein</fullName>
    </submittedName>
</protein>
<reference evidence="3" key="1">
    <citation type="submission" date="2020-07" db="EMBL/GenBank/DDBJ databases">
        <title>Multicomponent nature underlies the extraordinary mechanical properties of spider dragline silk.</title>
        <authorList>
            <person name="Kono N."/>
            <person name="Nakamura H."/>
            <person name="Mori M."/>
            <person name="Yoshida Y."/>
            <person name="Ohtoshi R."/>
            <person name="Malay A.D."/>
            <person name="Moran D.A.P."/>
            <person name="Tomita M."/>
            <person name="Numata K."/>
            <person name="Arakawa K."/>
        </authorList>
    </citation>
    <scope>NUCLEOTIDE SEQUENCE</scope>
</reference>
<evidence type="ECO:0000259" key="2">
    <source>
        <dbReference type="Pfam" id="PF01683"/>
    </source>
</evidence>
<dbReference type="InterPro" id="IPR006149">
    <property type="entry name" value="EB_dom"/>
</dbReference>
<gene>
    <name evidence="3" type="primary">AVEN_107422_1</name>
    <name evidence="3" type="ORF">TNCT_216921</name>
</gene>
<sequence>MKFQRYSKRCEKCNTKIAPDFTVFGHSLRQFFIQKDYLGEIVCPEDTTATLTVPTVFLNLTTRNDTSYCLPTANLTDRCSFSVQCQYDHGLCLDGRCICDERYFELEGRCEKEEKSHLIPIIVGSAIGGTIALTLITYCWMSRNKKM</sequence>
<keyword evidence="1" id="KW-1133">Transmembrane helix</keyword>
<evidence type="ECO:0000313" key="4">
    <source>
        <dbReference type="Proteomes" id="UP000887116"/>
    </source>
</evidence>
<comment type="caution">
    <text evidence="3">The sequence shown here is derived from an EMBL/GenBank/DDBJ whole genome shotgun (WGS) entry which is preliminary data.</text>
</comment>
<evidence type="ECO:0000313" key="3">
    <source>
        <dbReference type="EMBL" id="GFQ82963.1"/>
    </source>
</evidence>
<dbReference type="Pfam" id="PF01683">
    <property type="entry name" value="EB"/>
    <property type="match status" value="1"/>
</dbReference>
<keyword evidence="4" id="KW-1185">Reference proteome</keyword>
<name>A0A8X6GI61_TRICU</name>
<dbReference type="OrthoDB" id="6431090at2759"/>
<accession>A0A8X6GI61</accession>
<keyword evidence="1" id="KW-0812">Transmembrane</keyword>
<keyword evidence="1" id="KW-0472">Membrane</keyword>
<evidence type="ECO:0000256" key="1">
    <source>
        <dbReference type="SAM" id="Phobius"/>
    </source>
</evidence>
<dbReference type="Proteomes" id="UP000887116">
    <property type="component" value="Unassembled WGS sequence"/>
</dbReference>
<dbReference type="AlphaFoldDB" id="A0A8X6GI61"/>
<dbReference type="EMBL" id="BMAO01002739">
    <property type="protein sequence ID" value="GFQ82963.1"/>
    <property type="molecule type" value="Genomic_DNA"/>
</dbReference>
<organism evidence="3 4">
    <name type="scientific">Trichonephila clavata</name>
    <name type="common">Joro spider</name>
    <name type="synonym">Nephila clavata</name>
    <dbReference type="NCBI Taxonomy" id="2740835"/>
    <lineage>
        <taxon>Eukaryota</taxon>
        <taxon>Metazoa</taxon>
        <taxon>Ecdysozoa</taxon>
        <taxon>Arthropoda</taxon>
        <taxon>Chelicerata</taxon>
        <taxon>Arachnida</taxon>
        <taxon>Araneae</taxon>
        <taxon>Araneomorphae</taxon>
        <taxon>Entelegynae</taxon>
        <taxon>Araneoidea</taxon>
        <taxon>Nephilidae</taxon>
        <taxon>Trichonephila</taxon>
    </lineage>
</organism>
<feature type="domain" description="EB" evidence="2">
    <location>
        <begin position="67"/>
        <end position="110"/>
    </location>
</feature>
<proteinExistence type="predicted"/>
<feature type="transmembrane region" description="Helical" evidence="1">
    <location>
        <begin position="118"/>
        <end position="141"/>
    </location>
</feature>